<dbReference type="Proteomes" id="UP000236754">
    <property type="component" value="Unassembled WGS sequence"/>
</dbReference>
<dbReference type="RefSeq" id="WP_103889693.1">
    <property type="nucleotide sequence ID" value="NZ_FNVU01000020.1"/>
</dbReference>
<feature type="transmembrane region" description="Helical" evidence="1">
    <location>
        <begin position="289"/>
        <end position="306"/>
    </location>
</feature>
<dbReference type="InterPro" id="IPR036259">
    <property type="entry name" value="MFS_trans_sf"/>
</dbReference>
<dbReference type="SUPFAM" id="SSF103473">
    <property type="entry name" value="MFS general substrate transporter"/>
    <property type="match status" value="1"/>
</dbReference>
<reference evidence="2 3" key="1">
    <citation type="submission" date="2016-10" db="EMBL/GenBank/DDBJ databases">
        <authorList>
            <person name="de Groot N.N."/>
        </authorList>
    </citation>
    <scope>NUCLEOTIDE SEQUENCE [LARGE SCALE GENOMIC DNA]</scope>
    <source>
        <strain evidence="2 3">CGMCC 4.2023</strain>
    </source>
</reference>
<dbReference type="Gene3D" id="1.20.1250.20">
    <property type="entry name" value="MFS general substrate transporter like domains"/>
    <property type="match status" value="1"/>
</dbReference>
<feature type="transmembrane region" description="Helical" evidence="1">
    <location>
        <begin position="373"/>
        <end position="391"/>
    </location>
</feature>
<keyword evidence="3" id="KW-1185">Reference proteome</keyword>
<evidence type="ECO:0000256" key="1">
    <source>
        <dbReference type="SAM" id="Phobius"/>
    </source>
</evidence>
<evidence type="ECO:0008006" key="4">
    <source>
        <dbReference type="Google" id="ProtNLM"/>
    </source>
</evidence>
<feature type="transmembrane region" description="Helical" evidence="1">
    <location>
        <begin position="258"/>
        <end position="277"/>
    </location>
</feature>
<evidence type="ECO:0000313" key="2">
    <source>
        <dbReference type="EMBL" id="SEG89443.1"/>
    </source>
</evidence>
<feature type="transmembrane region" description="Helical" evidence="1">
    <location>
        <begin position="87"/>
        <end position="107"/>
    </location>
</feature>
<dbReference type="OrthoDB" id="4116926at2"/>
<accession>A0A1H6DXK8</accession>
<evidence type="ECO:0000313" key="3">
    <source>
        <dbReference type="Proteomes" id="UP000236754"/>
    </source>
</evidence>
<dbReference type="AlphaFoldDB" id="A0A1H6DXK8"/>
<sequence>MSSPLPAASYAALFRLPHARTTFAAALVGRLGYGVLGLALVLSLTAAAGSLPAGGLLATVFGTVSVLLGPARADLVDRLGARRALPLLAVPFAAALLALAWCAGSAAGPGRPGTAVLALLASAGGASCPPLGPTMRAVWGVLAPDEALLQRAFSLDTVAEELLFLVGPLITVAVHPVRALALSGALIAGGACALAAAPAARLIVAAPKSAARRLRLLTRAGAGVRRAAGSALGVGACLGGLDLYVIACADRAHHPGAAGWVLAGQSAGSAIGGLLHGRVAWSRPAAGRLPFLLAALAALLAVDAAAAGTLPLLAVCVAVTGTLMAPALSTAYLAAARLAPEGSATRATGWVNSAVNAGSSAGGALAALLVAAVPLPVCFLATAAVPALAALGARTGRRDRAVGAVAA</sequence>
<keyword evidence="1" id="KW-0472">Membrane</keyword>
<dbReference type="PANTHER" id="PTHR23542">
    <property type="match status" value="1"/>
</dbReference>
<dbReference type="PANTHER" id="PTHR23542:SF1">
    <property type="entry name" value="MAJOR FACILITATOR SUPERFAMILY (MFS) PROFILE DOMAIN-CONTAINING PROTEIN"/>
    <property type="match status" value="1"/>
</dbReference>
<gene>
    <name evidence="2" type="ORF">SAMN05216223_12084</name>
</gene>
<protein>
    <recommendedName>
        <fullName evidence="4">Major Facilitator Superfamily protein</fullName>
    </recommendedName>
</protein>
<feature type="transmembrane region" description="Helical" evidence="1">
    <location>
        <begin position="227"/>
        <end position="246"/>
    </location>
</feature>
<proteinExistence type="predicted"/>
<feature type="transmembrane region" description="Helical" evidence="1">
    <location>
        <begin position="180"/>
        <end position="206"/>
    </location>
</feature>
<name>A0A1H6DXK8_9ACTN</name>
<keyword evidence="1" id="KW-0812">Transmembrane</keyword>
<feature type="transmembrane region" description="Helical" evidence="1">
    <location>
        <begin position="113"/>
        <end position="132"/>
    </location>
</feature>
<organism evidence="2 3">
    <name type="scientific">Actinacidiphila yanglinensis</name>
    <dbReference type="NCBI Taxonomy" id="310779"/>
    <lineage>
        <taxon>Bacteria</taxon>
        <taxon>Bacillati</taxon>
        <taxon>Actinomycetota</taxon>
        <taxon>Actinomycetes</taxon>
        <taxon>Kitasatosporales</taxon>
        <taxon>Streptomycetaceae</taxon>
        <taxon>Actinacidiphila</taxon>
    </lineage>
</organism>
<feature type="transmembrane region" description="Helical" evidence="1">
    <location>
        <begin position="34"/>
        <end position="67"/>
    </location>
</feature>
<dbReference type="EMBL" id="FNVU01000020">
    <property type="protein sequence ID" value="SEG89443.1"/>
    <property type="molecule type" value="Genomic_DNA"/>
</dbReference>
<keyword evidence="1" id="KW-1133">Transmembrane helix</keyword>